<protein>
    <recommendedName>
        <fullName evidence="2">non-specific serine/threonine protein kinase</fullName>
        <ecNumber evidence="2">2.7.11.1</ecNumber>
    </recommendedName>
</protein>
<dbReference type="GO" id="GO:0005524">
    <property type="term" value="F:ATP binding"/>
    <property type="evidence" value="ECO:0007669"/>
    <property type="project" value="UniProtKB-UniRule"/>
</dbReference>
<gene>
    <name evidence="14" type="ORF">CEUSTIGMA_g3459.t1</name>
</gene>
<dbReference type="Gene3D" id="3.30.200.20">
    <property type="entry name" value="Phosphorylase Kinase, domain 1"/>
    <property type="match status" value="1"/>
</dbReference>
<evidence type="ECO:0000256" key="9">
    <source>
        <dbReference type="ARBA" id="ARBA00048679"/>
    </source>
</evidence>
<evidence type="ECO:0000256" key="6">
    <source>
        <dbReference type="ARBA" id="ARBA00022777"/>
    </source>
</evidence>
<dbReference type="PROSITE" id="PS00107">
    <property type="entry name" value="PROTEIN_KINASE_ATP"/>
    <property type="match status" value="1"/>
</dbReference>
<organism evidence="14 15">
    <name type="scientific">Chlamydomonas eustigma</name>
    <dbReference type="NCBI Taxonomy" id="1157962"/>
    <lineage>
        <taxon>Eukaryota</taxon>
        <taxon>Viridiplantae</taxon>
        <taxon>Chlorophyta</taxon>
        <taxon>core chlorophytes</taxon>
        <taxon>Chlorophyceae</taxon>
        <taxon>CS clade</taxon>
        <taxon>Chlamydomonadales</taxon>
        <taxon>Chlamydomonadaceae</taxon>
        <taxon>Chlamydomonas</taxon>
    </lineage>
</organism>
<proteinExistence type="inferred from homology"/>
<dbReference type="Gene3D" id="1.10.510.10">
    <property type="entry name" value="Transferase(Phosphotransferase) domain 1"/>
    <property type="match status" value="1"/>
</dbReference>
<feature type="region of interest" description="Disordered" evidence="12">
    <location>
        <begin position="821"/>
        <end position="858"/>
    </location>
</feature>
<feature type="domain" description="Protein kinase" evidence="13">
    <location>
        <begin position="26"/>
        <end position="282"/>
    </location>
</feature>
<feature type="compositionally biased region" description="Polar residues" evidence="12">
    <location>
        <begin position="350"/>
        <end position="369"/>
    </location>
</feature>
<feature type="region of interest" description="Disordered" evidence="12">
    <location>
        <begin position="705"/>
        <end position="770"/>
    </location>
</feature>
<comment type="catalytic activity">
    <reaction evidence="8">
        <text>L-threonyl-[protein] + ATP = O-phospho-L-threonyl-[protein] + ADP + H(+)</text>
        <dbReference type="Rhea" id="RHEA:46608"/>
        <dbReference type="Rhea" id="RHEA-COMP:11060"/>
        <dbReference type="Rhea" id="RHEA-COMP:11605"/>
        <dbReference type="ChEBI" id="CHEBI:15378"/>
        <dbReference type="ChEBI" id="CHEBI:30013"/>
        <dbReference type="ChEBI" id="CHEBI:30616"/>
        <dbReference type="ChEBI" id="CHEBI:61977"/>
        <dbReference type="ChEBI" id="CHEBI:456216"/>
        <dbReference type="EC" id="2.7.11.1"/>
    </reaction>
</comment>
<dbReference type="FunFam" id="1.10.510.10:FF:000869">
    <property type="entry name" value="Nek protein kinase"/>
    <property type="match status" value="1"/>
</dbReference>
<feature type="binding site" evidence="10">
    <location>
        <position position="55"/>
    </location>
    <ligand>
        <name>ATP</name>
        <dbReference type="ChEBI" id="CHEBI:30616"/>
    </ligand>
</feature>
<sequence>MSDSGHSRLTADPKLNIRHGALSHAYELQRTLGQGAHGEAILATRLEDGEQVVVKQIRLSDMEERAMQEALLEVRLLSQFDHVNIVHYYECVLEDSCLNIVMEFAGLGDLSEVIQKRAAEKKPFTEDEIMFWFVQIVLGLFHVHSKNILHRDLKSQNIFIAEGNILKLGDFGISRVLNSDSELARTVIGTPYYLSPEICEDRPYNRKSDVWALGCVLYELVTLKKAFDGHCLPALIVCILKGKYPPVPTRYSTPLRNLVDSMLKQNPKDRPSVDAILRQAYVRQHVERYAQHVISLSPLASPPELGVEIKSKAEGPASSATASRKGAESRQSRPSPSAESKTRHTRPPLQAQQVECPSNQINGSSTQPSPAVATEDLLSPAAKREGAQVAASVQGSDVLLLPSAPNSAPQMVPNRLVGSTWINQQNAMLDELQDALQQQQLGGAGAVGKRANAAASPSQVPKLGRPGGAGGAAAAASASFRRSDRIAAAAGDAGLDATLVSGGRAKLLTLKQRQKDAELEANKQVVMLERERKKQSAAKRSHEAAAAVRSRASERQAEVGKGLLEQRAEEERKAKKAAELAQLLKDREEQKRKLQEDLSSHMAAHREQVRQARPKVNREELARMGAEFAARMQPGEQAATEANPMPVLVIDASPPQGKVNAAPTEIVKAPTYKKQPAASKAPTKAAPAKVLTAVAAEPPPWKAAKERAKAVGATAASPPSGGFPEVQIFTPYGNELNRRQQQQQQQQVPRSSSAESRQRGNRPPSGRNQVLDAWARRGKMELLEVLSQIQDVLADPDQEGDASMEDRGLAMDRAAVGLPGGLHDNNRIPQHLGHRPTSKSKGGMRLPPESDEVNSVSSDMGRVGVLSVAATDSTAGSSSSSSITNTTAAVNSQKVESLRLDLEKKLGQKTFIEAYRLLRQVQEDGLDEEGGGSTTVISQRELERLLGNKINLARIIHKLISLEDIIFS</sequence>
<dbReference type="PROSITE" id="PS00108">
    <property type="entry name" value="PROTEIN_KINASE_ST"/>
    <property type="match status" value="1"/>
</dbReference>
<dbReference type="PROSITE" id="PS50011">
    <property type="entry name" value="PROTEIN_KINASE_DOM"/>
    <property type="match status" value="1"/>
</dbReference>
<dbReference type="PANTHER" id="PTHR44899">
    <property type="entry name" value="CAMK FAMILY PROTEIN KINASE"/>
    <property type="match status" value="1"/>
</dbReference>
<feature type="compositionally biased region" description="Basic and acidic residues" evidence="12">
    <location>
        <begin position="551"/>
        <end position="560"/>
    </location>
</feature>
<evidence type="ECO:0000256" key="10">
    <source>
        <dbReference type="PROSITE-ProRule" id="PRU10141"/>
    </source>
</evidence>
<dbReference type="CDD" id="cd08215">
    <property type="entry name" value="STKc_Nek"/>
    <property type="match status" value="1"/>
</dbReference>
<dbReference type="SMART" id="SM00220">
    <property type="entry name" value="S_TKc"/>
    <property type="match status" value="1"/>
</dbReference>
<dbReference type="InterPro" id="IPR008271">
    <property type="entry name" value="Ser/Thr_kinase_AS"/>
</dbReference>
<dbReference type="Proteomes" id="UP000232323">
    <property type="component" value="Unassembled WGS sequence"/>
</dbReference>
<evidence type="ECO:0000313" key="14">
    <source>
        <dbReference type="EMBL" id="GAX76016.1"/>
    </source>
</evidence>
<evidence type="ECO:0000256" key="5">
    <source>
        <dbReference type="ARBA" id="ARBA00022741"/>
    </source>
</evidence>
<feature type="region of interest" description="Disordered" evidence="12">
    <location>
        <begin position="530"/>
        <end position="560"/>
    </location>
</feature>
<evidence type="ECO:0000259" key="13">
    <source>
        <dbReference type="PROSITE" id="PS50011"/>
    </source>
</evidence>
<evidence type="ECO:0000256" key="7">
    <source>
        <dbReference type="ARBA" id="ARBA00022840"/>
    </source>
</evidence>
<dbReference type="EMBL" id="BEGY01000015">
    <property type="protein sequence ID" value="GAX76016.1"/>
    <property type="molecule type" value="Genomic_DNA"/>
</dbReference>
<dbReference type="AlphaFoldDB" id="A0A250WZ07"/>
<keyword evidence="11" id="KW-0175">Coiled coil</keyword>
<dbReference type="Pfam" id="PF00069">
    <property type="entry name" value="Pkinase"/>
    <property type="match status" value="1"/>
</dbReference>
<reference evidence="14 15" key="1">
    <citation type="submission" date="2017-08" db="EMBL/GenBank/DDBJ databases">
        <title>Acidophilic green algal genome provides insights into adaptation to an acidic environment.</title>
        <authorList>
            <person name="Hirooka S."/>
            <person name="Hirose Y."/>
            <person name="Kanesaki Y."/>
            <person name="Higuchi S."/>
            <person name="Fujiwara T."/>
            <person name="Onuma R."/>
            <person name="Era A."/>
            <person name="Ohbayashi R."/>
            <person name="Uzuka A."/>
            <person name="Nozaki H."/>
            <person name="Yoshikawa H."/>
            <person name="Miyagishima S.Y."/>
        </authorList>
    </citation>
    <scope>NUCLEOTIDE SEQUENCE [LARGE SCALE GENOMIC DNA]</scope>
    <source>
        <strain evidence="14 15">NIES-2499</strain>
    </source>
</reference>
<feature type="region of interest" description="Disordered" evidence="12">
    <location>
        <begin position="448"/>
        <end position="472"/>
    </location>
</feature>
<feature type="coiled-coil region" evidence="11">
    <location>
        <begin position="567"/>
        <end position="604"/>
    </location>
</feature>
<comment type="similarity">
    <text evidence="1">Belongs to the protein kinase superfamily. NEK Ser/Thr protein kinase family. NIMA subfamily.</text>
</comment>
<evidence type="ECO:0000256" key="11">
    <source>
        <dbReference type="SAM" id="Coils"/>
    </source>
</evidence>
<evidence type="ECO:0000313" key="15">
    <source>
        <dbReference type="Proteomes" id="UP000232323"/>
    </source>
</evidence>
<name>A0A250WZ07_9CHLO</name>
<dbReference type="GO" id="GO:0004674">
    <property type="term" value="F:protein serine/threonine kinase activity"/>
    <property type="evidence" value="ECO:0007669"/>
    <property type="project" value="UniProtKB-KW"/>
</dbReference>
<dbReference type="InterPro" id="IPR051131">
    <property type="entry name" value="NEK_Ser/Thr_kinase_NIMA"/>
</dbReference>
<comment type="caution">
    <text evidence="14">The sequence shown here is derived from an EMBL/GenBank/DDBJ whole genome shotgun (WGS) entry which is preliminary data.</text>
</comment>
<accession>A0A250WZ07</accession>
<keyword evidence="7 10" id="KW-0067">ATP-binding</keyword>
<dbReference type="SUPFAM" id="SSF56112">
    <property type="entry name" value="Protein kinase-like (PK-like)"/>
    <property type="match status" value="1"/>
</dbReference>
<evidence type="ECO:0000256" key="1">
    <source>
        <dbReference type="ARBA" id="ARBA00010886"/>
    </source>
</evidence>
<keyword evidence="4" id="KW-0808">Transferase</keyword>
<dbReference type="FunFam" id="3.30.200.20:FF:000097">
    <property type="entry name" value="Probable serine/threonine-protein kinase nek1"/>
    <property type="match status" value="1"/>
</dbReference>
<dbReference type="InterPro" id="IPR000719">
    <property type="entry name" value="Prot_kinase_dom"/>
</dbReference>
<keyword evidence="3" id="KW-0723">Serine/threonine-protein kinase</keyword>
<keyword evidence="15" id="KW-1185">Reference proteome</keyword>
<dbReference type="EC" id="2.7.11.1" evidence="2"/>
<dbReference type="OrthoDB" id="248923at2759"/>
<keyword evidence="5 10" id="KW-0547">Nucleotide-binding</keyword>
<dbReference type="InterPro" id="IPR017441">
    <property type="entry name" value="Protein_kinase_ATP_BS"/>
</dbReference>
<evidence type="ECO:0000256" key="8">
    <source>
        <dbReference type="ARBA" id="ARBA00047899"/>
    </source>
</evidence>
<dbReference type="InterPro" id="IPR011009">
    <property type="entry name" value="Kinase-like_dom_sf"/>
</dbReference>
<evidence type="ECO:0000256" key="2">
    <source>
        <dbReference type="ARBA" id="ARBA00012513"/>
    </source>
</evidence>
<feature type="region of interest" description="Disordered" evidence="12">
    <location>
        <begin position="312"/>
        <end position="371"/>
    </location>
</feature>
<evidence type="ECO:0000256" key="3">
    <source>
        <dbReference type="ARBA" id="ARBA00022527"/>
    </source>
</evidence>
<evidence type="ECO:0000256" key="4">
    <source>
        <dbReference type="ARBA" id="ARBA00022679"/>
    </source>
</evidence>
<comment type="catalytic activity">
    <reaction evidence="9">
        <text>L-seryl-[protein] + ATP = O-phospho-L-seryl-[protein] + ADP + H(+)</text>
        <dbReference type="Rhea" id="RHEA:17989"/>
        <dbReference type="Rhea" id="RHEA-COMP:9863"/>
        <dbReference type="Rhea" id="RHEA-COMP:11604"/>
        <dbReference type="ChEBI" id="CHEBI:15378"/>
        <dbReference type="ChEBI" id="CHEBI:29999"/>
        <dbReference type="ChEBI" id="CHEBI:30616"/>
        <dbReference type="ChEBI" id="CHEBI:83421"/>
        <dbReference type="ChEBI" id="CHEBI:456216"/>
        <dbReference type="EC" id="2.7.11.1"/>
    </reaction>
</comment>
<keyword evidence="6" id="KW-0418">Kinase</keyword>
<dbReference type="STRING" id="1157962.A0A250WZ07"/>
<evidence type="ECO:0000256" key="12">
    <source>
        <dbReference type="SAM" id="MobiDB-lite"/>
    </source>
</evidence>
<dbReference type="PANTHER" id="PTHR44899:SF3">
    <property type="entry name" value="SERINE_THREONINE-PROTEIN KINASE NEK1"/>
    <property type="match status" value="1"/>
</dbReference>